<keyword evidence="14" id="KW-1185">Reference proteome</keyword>
<evidence type="ECO:0000256" key="6">
    <source>
        <dbReference type="ARBA" id="ARBA00022723"/>
    </source>
</evidence>
<sequence>MFKPHSVSRRSAIKLLGAGGALVAGSPLLRTPDARAAISVGFQLSWLHSVQFGGSYIAQDKGYWAEEGLEVSLVPGGPNAPVEPPVVSGTALMGISAADYTAAAVSQGAPFKIIAVAMQNNPFTIASLPDNPVNEPKDLEGKSIGMAIANTPVLQTLCTLNNVDIDQITIIPTQYDAAPLVNGEVDCLLCWLTDLPVAMTVQGIDNVTMLMADYGYTVHSQTYIVLEESLKTRRGEVIGLLRGEIRGWQDYRADTDAAAELTLELFPDAGLDLETQKLQASEQLKLMFSDLTDQNGFGWFTDETVAANVETLNLLGKEVTPALWDRSILEEIYGGQSTI</sequence>
<evidence type="ECO:0000256" key="11">
    <source>
        <dbReference type="ARBA" id="ARBA00048179"/>
    </source>
</evidence>
<keyword evidence="5" id="KW-0808">Transferase</keyword>
<evidence type="ECO:0000256" key="4">
    <source>
        <dbReference type="ARBA" id="ARBA00011738"/>
    </source>
</evidence>
<name>A0ABT0CDZ0_THEVL</name>
<evidence type="ECO:0000259" key="12">
    <source>
        <dbReference type="Pfam" id="PF09084"/>
    </source>
</evidence>
<dbReference type="PANTHER" id="PTHR31528:SF1">
    <property type="entry name" value="4-AMINO-5-HYDROXYMETHYL-2-METHYLPYRIMIDINE PHOSPHATE SYNTHASE THI11-RELATED"/>
    <property type="match status" value="1"/>
</dbReference>
<evidence type="ECO:0000313" key="13">
    <source>
        <dbReference type="EMBL" id="MCJ2543550.1"/>
    </source>
</evidence>
<dbReference type="SUPFAM" id="SSF53850">
    <property type="entry name" value="Periplasmic binding protein-like II"/>
    <property type="match status" value="1"/>
</dbReference>
<evidence type="ECO:0000313" key="14">
    <source>
        <dbReference type="Proteomes" id="UP000830835"/>
    </source>
</evidence>
<proteinExistence type="inferred from homology"/>
<evidence type="ECO:0000256" key="8">
    <source>
        <dbReference type="ARBA" id="ARBA00022977"/>
    </source>
</evidence>
<evidence type="ECO:0000256" key="9">
    <source>
        <dbReference type="ARBA" id="ARBA00023004"/>
    </source>
</evidence>
<keyword evidence="7" id="KW-0663">Pyridoxal phosphate</keyword>
<evidence type="ECO:0000256" key="1">
    <source>
        <dbReference type="ARBA" id="ARBA00003469"/>
    </source>
</evidence>
<protein>
    <recommendedName>
        <fullName evidence="10">Thiamine pyrimidine synthase</fullName>
    </recommendedName>
</protein>
<feature type="domain" description="SsuA/THI5-like" evidence="12">
    <location>
        <begin position="51"/>
        <end position="257"/>
    </location>
</feature>
<evidence type="ECO:0000256" key="10">
    <source>
        <dbReference type="ARBA" id="ARBA00033171"/>
    </source>
</evidence>
<accession>A0ABT0CDZ0</accession>
<comment type="subunit">
    <text evidence="4">Homodimer.</text>
</comment>
<comment type="function">
    <text evidence="1">Responsible for the formation of the pyrimidine heterocycle in the thiamine biosynthesis pathway. Catalyzes the formation of hydroxymethylpyrimidine phosphate (HMP-P) from histidine and pyridoxal phosphate (PLP). The protein uses PLP and the active site histidine to form HMP-P, generating an inactive enzyme. The enzyme can only undergo a single turnover, which suggests it is a suicide enzyme.</text>
</comment>
<dbReference type="Proteomes" id="UP000830835">
    <property type="component" value="Unassembled WGS sequence"/>
</dbReference>
<dbReference type="Gene3D" id="3.40.190.10">
    <property type="entry name" value="Periplasmic binding protein-like II"/>
    <property type="match status" value="2"/>
</dbReference>
<reference evidence="13" key="1">
    <citation type="submission" date="2021-02" db="EMBL/GenBank/DDBJ databases">
        <title>The CRISPR/cas machinery reduction and long-range gene transfer in the hot spring cyanobacterium Synechococcus.</title>
        <authorList>
            <person name="Dvorak P."/>
            <person name="Jahodarova E."/>
            <person name="Hasler P."/>
            <person name="Poulickova A."/>
        </authorList>
    </citation>
    <scope>NUCLEOTIDE SEQUENCE</scope>
    <source>
        <strain evidence="13">Rupite</strain>
    </source>
</reference>
<comment type="catalytic activity">
    <reaction evidence="11">
        <text>N(6)-(pyridoxal phosphate)-L-lysyl-[4-amino-5-hydroxymethyl-2-methylpyrimidine phosphate synthase] + L-histidyl-[4-amino-5-hydroxymethyl-2-methylpyrimidine phosphate synthase] + 2 Fe(3+) + 4 H2O = L-lysyl-[4-amino-5-hydroxymethyl-2-methylpyrimidine phosphate synthase] + (2S)-2-amino-5-hydroxy-4-oxopentanoyl-[4-amino-5-hydroxymethyl-2-methylpyrimidine phosphate synthase] + 4-amino-2-methyl-5-(phosphooxymethyl)pyrimidine + 3-oxopropanoate + 2 Fe(2+) + 2 H(+)</text>
        <dbReference type="Rhea" id="RHEA:65756"/>
        <dbReference type="Rhea" id="RHEA-COMP:16892"/>
        <dbReference type="Rhea" id="RHEA-COMP:16893"/>
        <dbReference type="Rhea" id="RHEA-COMP:16894"/>
        <dbReference type="Rhea" id="RHEA-COMP:16895"/>
        <dbReference type="ChEBI" id="CHEBI:15377"/>
        <dbReference type="ChEBI" id="CHEBI:15378"/>
        <dbReference type="ChEBI" id="CHEBI:29033"/>
        <dbReference type="ChEBI" id="CHEBI:29034"/>
        <dbReference type="ChEBI" id="CHEBI:29969"/>
        <dbReference type="ChEBI" id="CHEBI:29979"/>
        <dbReference type="ChEBI" id="CHEBI:33190"/>
        <dbReference type="ChEBI" id="CHEBI:58354"/>
        <dbReference type="ChEBI" id="CHEBI:143915"/>
        <dbReference type="ChEBI" id="CHEBI:157692"/>
    </reaction>
    <physiologicalReaction direction="left-to-right" evidence="11">
        <dbReference type="Rhea" id="RHEA:65757"/>
    </physiologicalReaction>
</comment>
<keyword evidence="9" id="KW-0408">Iron</keyword>
<comment type="pathway">
    <text evidence="2">Cofactor biosynthesis; thiamine diphosphate biosynthesis.</text>
</comment>
<evidence type="ECO:0000256" key="5">
    <source>
        <dbReference type="ARBA" id="ARBA00022679"/>
    </source>
</evidence>
<dbReference type="PROSITE" id="PS51318">
    <property type="entry name" value="TAT"/>
    <property type="match status" value="1"/>
</dbReference>
<comment type="caution">
    <text evidence="13">The sequence shown here is derived from an EMBL/GenBank/DDBJ whole genome shotgun (WGS) entry which is preliminary data.</text>
</comment>
<dbReference type="RefSeq" id="WP_425244395.1">
    <property type="nucleotide sequence ID" value="NZ_JAFIRA010000030.1"/>
</dbReference>
<dbReference type="PANTHER" id="PTHR31528">
    <property type="entry name" value="4-AMINO-5-HYDROXYMETHYL-2-METHYLPYRIMIDINE PHOSPHATE SYNTHASE THI11-RELATED"/>
    <property type="match status" value="1"/>
</dbReference>
<dbReference type="InterPro" id="IPR006311">
    <property type="entry name" value="TAT_signal"/>
</dbReference>
<dbReference type="InterPro" id="IPR027939">
    <property type="entry name" value="NMT1/THI5"/>
</dbReference>
<gene>
    <name evidence="13" type="ORF">JX360_11630</name>
</gene>
<dbReference type="Pfam" id="PF09084">
    <property type="entry name" value="NMT1"/>
    <property type="match status" value="1"/>
</dbReference>
<keyword evidence="8" id="KW-0784">Thiamine biosynthesis</keyword>
<organism evidence="13 14">
    <name type="scientific">Thermostichus vulcanus str. 'Rupite'</name>
    <dbReference type="NCBI Taxonomy" id="2813851"/>
    <lineage>
        <taxon>Bacteria</taxon>
        <taxon>Bacillati</taxon>
        <taxon>Cyanobacteriota</taxon>
        <taxon>Cyanophyceae</taxon>
        <taxon>Thermostichales</taxon>
        <taxon>Thermostichaceae</taxon>
        <taxon>Thermostichus</taxon>
    </lineage>
</organism>
<dbReference type="InterPro" id="IPR015168">
    <property type="entry name" value="SsuA/THI5"/>
</dbReference>
<evidence type="ECO:0000256" key="7">
    <source>
        <dbReference type="ARBA" id="ARBA00022898"/>
    </source>
</evidence>
<comment type="similarity">
    <text evidence="3">Belongs to the NMT1/THI5 family.</text>
</comment>
<keyword evidence="6" id="KW-0479">Metal-binding</keyword>
<dbReference type="NCBIfam" id="TIGR01409">
    <property type="entry name" value="TAT_signal_seq"/>
    <property type="match status" value="1"/>
</dbReference>
<evidence type="ECO:0000256" key="2">
    <source>
        <dbReference type="ARBA" id="ARBA00004948"/>
    </source>
</evidence>
<evidence type="ECO:0000256" key="3">
    <source>
        <dbReference type="ARBA" id="ARBA00009406"/>
    </source>
</evidence>
<dbReference type="EMBL" id="JAFIRA010000030">
    <property type="protein sequence ID" value="MCJ2543550.1"/>
    <property type="molecule type" value="Genomic_DNA"/>
</dbReference>
<dbReference type="InterPro" id="IPR019546">
    <property type="entry name" value="TAT_signal_bac_arc"/>
</dbReference>